<name>A0A6V7QE37_ANACO</name>
<evidence type="ECO:0000256" key="1">
    <source>
        <dbReference type="SAM" id="MobiDB-lite"/>
    </source>
</evidence>
<gene>
    <name evidence="2" type="ORF">CB5_LOCUS24306</name>
</gene>
<evidence type="ECO:0000313" key="2">
    <source>
        <dbReference type="EMBL" id="CAD1841095.1"/>
    </source>
</evidence>
<feature type="region of interest" description="Disordered" evidence="1">
    <location>
        <begin position="82"/>
        <end position="136"/>
    </location>
</feature>
<organism evidence="2">
    <name type="scientific">Ananas comosus var. bracteatus</name>
    <name type="common">red pineapple</name>
    <dbReference type="NCBI Taxonomy" id="296719"/>
    <lineage>
        <taxon>Eukaryota</taxon>
        <taxon>Viridiplantae</taxon>
        <taxon>Streptophyta</taxon>
        <taxon>Embryophyta</taxon>
        <taxon>Tracheophyta</taxon>
        <taxon>Spermatophyta</taxon>
        <taxon>Magnoliopsida</taxon>
        <taxon>Liliopsida</taxon>
        <taxon>Poales</taxon>
        <taxon>Bromeliaceae</taxon>
        <taxon>Bromelioideae</taxon>
        <taxon>Ananas</taxon>
    </lineage>
</organism>
<protein>
    <submittedName>
        <fullName evidence="2">Uncharacterized protein</fullName>
    </submittedName>
</protein>
<accession>A0A6V7QE37</accession>
<proteinExistence type="predicted"/>
<feature type="compositionally biased region" description="Low complexity" evidence="1">
    <location>
        <begin position="96"/>
        <end position="114"/>
    </location>
</feature>
<sequence length="136" mass="14121">MSRPLSVRPTPSNTDAATPRACSRATYTCGGTHSSSSAWTRSVSGSCAGGWFACARSIRGQSGTLTGADAATCRLLVGWRTGAPSSKASESPPTWRSSRGPSAARSAPVRRAGPTAPLARPWTTPPPRRGQANPRR</sequence>
<feature type="compositionally biased region" description="Polar residues" evidence="1">
    <location>
        <begin position="83"/>
        <end position="95"/>
    </location>
</feature>
<reference evidence="2" key="1">
    <citation type="submission" date="2020-07" db="EMBL/GenBank/DDBJ databases">
        <authorList>
            <person name="Lin J."/>
        </authorList>
    </citation>
    <scope>NUCLEOTIDE SEQUENCE</scope>
</reference>
<feature type="region of interest" description="Disordered" evidence="1">
    <location>
        <begin position="1"/>
        <end position="20"/>
    </location>
</feature>
<dbReference type="AlphaFoldDB" id="A0A6V7QE37"/>
<dbReference type="EMBL" id="LR862135">
    <property type="protein sequence ID" value="CAD1841095.1"/>
    <property type="molecule type" value="Genomic_DNA"/>
</dbReference>